<keyword evidence="2" id="KW-1133">Transmembrane helix</keyword>
<dbReference type="Gene3D" id="2.60.40.10">
    <property type="entry name" value="Immunoglobulins"/>
    <property type="match status" value="1"/>
</dbReference>
<dbReference type="InterPro" id="IPR036116">
    <property type="entry name" value="FN3_sf"/>
</dbReference>
<feature type="region of interest" description="Disordered" evidence="1">
    <location>
        <begin position="205"/>
        <end position="236"/>
    </location>
</feature>
<keyword evidence="2" id="KW-0812">Transmembrane</keyword>
<evidence type="ECO:0008006" key="5">
    <source>
        <dbReference type="Google" id="ProtNLM"/>
    </source>
</evidence>
<dbReference type="SUPFAM" id="SSF49265">
    <property type="entry name" value="Fibronectin type III"/>
    <property type="match status" value="1"/>
</dbReference>
<protein>
    <recommendedName>
        <fullName evidence="5">SH2 domain-containing protein</fullName>
    </recommendedName>
</protein>
<feature type="compositionally biased region" description="Basic and acidic residues" evidence="1">
    <location>
        <begin position="208"/>
        <end position="228"/>
    </location>
</feature>
<dbReference type="EMBL" id="JARBDR010000486">
    <property type="protein sequence ID" value="KAJ8311826.1"/>
    <property type="molecule type" value="Genomic_DNA"/>
</dbReference>
<evidence type="ECO:0000313" key="3">
    <source>
        <dbReference type="EMBL" id="KAJ8311826.1"/>
    </source>
</evidence>
<dbReference type="InterPro" id="IPR036179">
    <property type="entry name" value="Ig-like_dom_sf"/>
</dbReference>
<proteinExistence type="predicted"/>
<dbReference type="InterPro" id="IPR013783">
    <property type="entry name" value="Ig-like_fold"/>
</dbReference>
<evidence type="ECO:0000256" key="2">
    <source>
        <dbReference type="SAM" id="Phobius"/>
    </source>
</evidence>
<accession>A0ABQ9F355</accession>
<evidence type="ECO:0000313" key="4">
    <source>
        <dbReference type="Proteomes" id="UP001217089"/>
    </source>
</evidence>
<organism evidence="3 4">
    <name type="scientific">Tegillarca granosa</name>
    <name type="common">Malaysian cockle</name>
    <name type="synonym">Anadara granosa</name>
    <dbReference type="NCBI Taxonomy" id="220873"/>
    <lineage>
        <taxon>Eukaryota</taxon>
        <taxon>Metazoa</taxon>
        <taxon>Spiralia</taxon>
        <taxon>Lophotrochozoa</taxon>
        <taxon>Mollusca</taxon>
        <taxon>Bivalvia</taxon>
        <taxon>Autobranchia</taxon>
        <taxon>Pteriomorphia</taxon>
        <taxon>Arcoida</taxon>
        <taxon>Arcoidea</taxon>
        <taxon>Arcidae</taxon>
        <taxon>Tegillarca</taxon>
    </lineage>
</organism>
<comment type="caution">
    <text evidence="3">The sequence shown here is derived from an EMBL/GenBank/DDBJ whole genome shotgun (WGS) entry which is preliminary data.</text>
</comment>
<name>A0ABQ9F355_TEGGR</name>
<reference evidence="3 4" key="1">
    <citation type="submission" date="2022-12" db="EMBL/GenBank/DDBJ databases">
        <title>Chromosome-level genome of Tegillarca granosa.</title>
        <authorList>
            <person name="Kim J."/>
        </authorList>
    </citation>
    <scope>NUCLEOTIDE SEQUENCE [LARGE SCALE GENOMIC DNA]</scope>
    <source>
        <strain evidence="3">Teg-2019</strain>
        <tissue evidence="3">Adductor muscle</tissue>
    </source>
</reference>
<keyword evidence="2" id="KW-0472">Membrane</keyword>
<gene>
    <name evidence="3" type="ORF">KUTeg_010639</name>
</gene>
<keyword evidence="4" id="KW-1185">Reference proteome</keyword>
<dbReference type="Proteomes" id="UP001217089">
    <property type="component" value="Unassembled WGS sequence"/>
</dbReference>
<dbReference type="SUPFAM" id="SSF48726">
    <property type="entry name" value="Immunoglobulin"/>
    <property type="match status" value="1"/>
</dbReference>
<feature type="transmembrane region" description="Helical" evidence="2">
    <location>
        <begin position="174"/>
        <end position="196"/>
    </location>
</feature>
<evidence type="ECO:0000256" key="1">
    <source>
        <dbReference type="SAM" id="MobiDB-lite"/>
    </source>
</evidence>
<sequence length="236" mass="26072">MICTLCKPRGASHPPKHYFVLNSRDILNITVPHIAYPRPKFQWFKNICDGSSTPITNGQDDVQINTTAVNTYTYVTQLIRRNLKEDDFGTYVLRSSNVIGTNEDIYTIKVKGKPDQPIGGLAICIDYNSAVITWVSGFDNGDKQTFTVVYQEKGETEQSSITKSNTIASNTGEAVGAGIGSALVLVIILVIVIYLFRRYQAKATGTNNKKDGQRDGRNQTEDGRDSNETRILNGEG</sequence>